<accession>A0A150PAS1</accession>
<dbReference type="EMBL" id="JELX01003259">
    <property type="protein sequence ID" value="KYF52794.1"/>
    <property type="molecule type" value="Genomic_DNA"/>
</dbReference>
<dbReference type="Gene3D" id="3.60.10.10">
    <property type="entry name" value="Endonuclease/exonuclease/phosphatase"/>
    <property type="match status" value="1"/>
</dbReference>
<evidence type="ECO:0000313" key="3">
    <source>
        <dbReference type="Proteomes" id="UP000075604"/>
    </source>
</evidence>
<organism evidence="2 3">
    <name type="scientific">Sorangium cellulosum</name>
    <name type="common">Polyangium cellulosum</name>
    <dbReference type="NCBI Taxonomy" id="56"/>
    <lineage>
        <taxon>Bacteria</taxon>
        <taxon>Pseudomonadati</taxon>
        <taxon>Myxococcota</taxon>
        <taxon>Polyangia</taxon>
        <taxon>Polyangiales</taxon>
        <taxon>Polyangiaceae</taxon>
        <taxon>Sorangium</taxon>
    </lineage>
</organism>
<protein>
    <submittedName>
        <fullName evidence="2">Uncharacterized protein</fullName>
    </submittedName>
</protein>
<proteinExistence type="predicted"/>
<feature type="region of interest" description="Disordered" evidence="1">
    <location>
        <begin position="232"/>
        <end position="276"/>
    </location>
</feature>
<dbReference type="SUPFAM" id="SSF56219">
    <property type="entry name" value="DNase I-like"/>
    <property type="match status" value="1"/>
</dbReference>
<dbReference type="InterPro" id="IPR036691">
    <property type="entry name" value="Endo/exonu/phosph_ase_sf"/>
</dbReference>
<dbReference type="AlphaFoldDB" id="A0A150PAS1"/>
<feature type="compositionally biased region" description="Basic and acidic residues" evidence="1">
    <location>
        <begin position="110"/>
        <end position="130"/>
    </location>
</feature>
<feature type="region of interest" description="Disordered" evidence="1">
    <location>
        <begin position="1006"/>
        <end position="1027"/>
    </location>
</feature>
<comment type="caution">
    <text evidence="2">The sequence shown here is derived from an EMBL/GenBank/DDBJ whole genome shotgun (WGS) entry which is preliminary data.</text>
</comment>
<feature type="region of interest" description="Disordered" evidence="1">
    <location>
        <begin position="91"/>
        <end position="154"/>
    </location>
</feature>
<sequence length="1027" mass="115921">MNVIDEPLCPKCETLTTFYGCFSCQRRTQCGRCFACTNPDCARNAHERHMQDSERLVGFDFGSSWLYPQVPNVQEQWLNWSSWSIKFDSTSTEIPTEKDPPSSKAKRARAKEGEGETFDPNKRFKPDPKLLKVAKAGKGHPTKRSDNTRKPPPLSLGVATWNLNHINQAEEKTSTITWIFTRHLWIDVLALQEVNLAGRDVLEKAAFVATLEEGGLECRFGPLMRSFSAVGPEIEVDDEEEDEGGTKGEDDETDNEGEDDDGSPEEDAPEAYDRGSVREETWSIWGKDLKVRVTGEGEGVKLREVEVDLGWFKTWKSVRLGQPEYYPVVVRSRMFRKAREDDAWASYDGKRLAPGVHYWAKKPCALKLCELPGEKALSIVERLPLKKTSKDGSVYLPVALLEELNQQLNKNGGSPVRTNAGTYVRSIKSTARSKGAPWVRKWVFTLDQHPEVQLLLVQMKRAGDLKKVIADYRKTSRTDRPDKKLVRQFKNYEKACRQLDAQPEGQLVAYLQTRFWPAYCRPVVVHDLELLEPKGEKVSVGVVHTTPAGHGLKRQGEYEQLEGMFAYVGKAGGHWVLAGDYYLDPESTVVKSTKLNHCKSQLFESHLAKANLDLAISVSATNQTRLKGNAQNIQDRTTRMILAKQEDGEGGERRVVVLNKRADFFAHSKTFVFRQAGIVAPGGGLLPLDFDHRALNWWSDISDHCPVGALLCTGDRPQSWRRFEIQKLPRDFRSKIEEACEKVACMRRDAVRGISESLADLCELAKQRRGKRDDWTVCLKSFCVLLSCVLKDPDLTDLAPEVPEADYGAFAKESKGLTSESLLLWLSYCHDVRRPTDERLKNFMIARLKADPIDAGLRAVLELGPAPVKAEKKNKKAKNVGPTSMDLEETKLSDDDLRQVGMGWIDRGPESKDLWDRRARGYLLDCWVAGKPEGFEQLVGADMDLCNRVHKANRYLHLLNYVLGDLDLEDEDETYGSITPGDEESRFEPIPYFEVGEFQAQLLRSNDNSKVVSRGEERTGSKDKENS</sequence>
<feature type="compositionally biased region" description="Basic and acidic residues" evidence="1">
    <location>
        <begin position="1013"/>
        <end position="1027"/>
    </location>
</feature>
<evidence type="ECO:0000256" key="1">
    <source>
        <dbReference type="SAM" id="MobiDB-lite"/>
    </source>
</evidence>
<name>A0A150PAS1_SORCE</name>
<feature type="compositionally biased region" description="Acidic residues" evidence="1">
    <location>
        <begin position="234"/>
        <end position="270"/>
    </location>
</feature>
<dbReference type="Proteomes" id="UP000075604">
    <property type="component" value="Unassembled WGS sequence"/>
</dbReference>
<reference evidence="2 3" key="1">
    <citation type="submission" date="2014-02" db="EMBL/GenBank/DDBJ databases">
        <title>The small core and large imbalanced accessory genome model reveals a collaborative survival strategy of Sorangium cellulosum strains in nature.</title>
        <authorList>
            <person name="Han K."/>
            <person name="Peng R."/>
            <person name="Blom J."/>
            <person name="Li Y.-Z."/>
        </authorList>
    </citation>
    <scope>NUCLEOTIDE SEQUENCE [LARGE SCALE GENOMIC DNA]</scope>
    <source>
        <strain evidence="2 3">So0157-18</strain>
    </source>
</reference>
<gene>
    <name evidence="2" type="ORF">BE04_09895</name>
</gene>
<evidence type="ECO:0000313" key="2">
    <source>
        <dbReference type="EMBL" id="KYF52794.1"/>
    </source>
</evidence>